<proteinExistence type="predicted"/>
<dbReference type="EMBL" id="KN837199">
    <property type="protein sequence ID" value="KIJ34477.1"/>
    <property type="molecule type" value="Genomic_DNA"/>
</dbReference>
<dbReference type="HOGENOM" id="CLU_3002271_0_0_1"/>
<reference evidence="1 2" key="1">
    <citation type="submission" date="2014-06" db="EMBL/GenBank/DDBJ databases">
        <title>Evolutionary Origins and Diversification of the Mycorrhizal Mutualists.</title>
        <authorList>
            <consortium name="DOE Joint Genome Institute"/>
            <consortium name="Mycorrhizal Genomics Consortium"/>
            <person name="Kohler A."/>
            <person name="Kuo A."/>
            <person name="Nagy L.G."/>
            <person name="Floudas D."/>
            <person name="Copeland A."/>
            <person name="Barry K.W."/>
            <person name="Cichocki N."/>
            <person name="Veneault-Fourrey C."/>
            <person name="LaButti K."/>
            <person name="Lindquist E.A."/>
            <person name="Lipzen A."/>
            <person name="Lundell T."/>
            <person name="Morin E."/>
            <person name="Murat C."/>
            <person name="Riley R."/>
            <person name="Ohm R."/>
            <person name="Sun H."/>
            <person name="Tunlid A."/>
            <person name="Henrissat B."/>
            <person name="Grigoriev I.V."/>
            <person name="Hibbett D.S."/>
            <person name="Martin F."/>
        </authorList>
    </citation>
    <scope>NUCLEOTIDE SEQUENCE [LARGE SCALE GENOMIC DNA]</scope>
    <source>
        <strain evidence="1 2">SS14</strain>
    </source>
</reference>
<sequence length="57" mass="6910">ELTFLWLKVKLVFLKSFHHQYNHPTMFNYTFHDQISEDIIHYGLKGCWTVGESKEHD</sequence>
<dbReference type="Proteomes" id="UP000054279">
    <property type="component" value="Unassembled WGS sequence"/>
</dbReference>
<keyword evidence="2" id="KW-1185">Reference proteome</keyword>
<feature type="non-terminal residue" evidence="1">
    <location>
        <position position="1"/>
    </location>
</feature>
<evidence type="ECO:0000313" key="1">
    <source>
        <dbReference type="EMBL" id="KIJ34477.1"/>
    </source>
</evidence>
<accession>A0A0C9UYY2</accession>
<dbReference type="AlphaFoldDB" id="A0A0C9UYY2"/>
<organism evidence="1 2">
    <name type="scientific">Sphaerobolus stellatus (strain SS14)</name>
    <dbReference type="NCBI Taxonomy" id="990650"/>
    <lineage>
        <taxon>Eukaryota</taxon>
        <taxon>Fungi</taxon>
        <taxon>Dikarya</taxon>
        <taxon>Basidiomycota</taxon>
        <taxon>Agaricomycotina</taxon>
        <taxon>Agaricomycetes</taxon>
        <taxon>Phallomycetidae</taxon>
        <taxon>Geastrales</taxon>
        <taxon>Sphaerobolaceae</taxon>
        <taxon>Sphaerobolus</taxon>
    </lineage>
</organism>
<protein>
    <submittedName>
        <fullName evidence="1">Uncharacterized protein</fullName>
    </submittedName>
</protein>
<gene>
    <name evidence="1" type="ORF">M422DRAFT_182136</name>
</gene>
<name>A0A0C9UYY2_SPHS4</name>
<evidence type="ECO:0000313" key="2">
    <source>
        <dbReference type="Proteomes" id="UP000054279"/>
    </source>
</evidence>